<comment type="caution">
    <text evidence="1">The sequence shown here is derived from an EMBL/GenBank/DDBJ whole genome shotgun (WGS) entry which is preliminary data.</text>
</comment>
<reference evidence="2" key="1">
    <citation type="submission" date="2017-12" db="EMBL/GenBank/DDBJ databases">
        <title>The genome sequence of Pantoea sp. 596.</title>
        <authorList>
            <person name="Gao J."/>
            <person name="Mao X."/>
            <person name="Sun J."/>
        </authorList>
    </citation>
    <scope>NUCLEOTIDE SEQUENCE [LARGE SCALE GENOMIC DNA]</scope>
    <source>
        <strain evidence="2">596</strain>
    </source>
</reference>
<keyword evidence="2" id="KW-1185">Reference proteome</keyword>
<evidence type="ECO:0008006" key="3">
    <source>
        <dbReference type="Google" id="ProtNLM"/>
    </source>
</evidence>
<protein>
    <recommendedName>
        <fullName evidence="3">MBL fold metallo-hydrolase</fullName>
    </recommendedName>
</protein>
<evidence type="ECO:0000313" key="1">
    <source>
        <dbReference type="EMBL" id="PLR25845.1"/>
    </source>
</evidence>
<dbReference type="Gene3D" id="3.60.15.10">
    <property type="entry name" value="Ribonuclease Z/Hydroxyacylglutathione hydrolase-like"/>
    <property type="match status" value="1"/>
</dbReference>
<dbReference type="SUPFAM" id="SSF56281">
    <property type="entry name" value="Metallo-hydrolase/oxidoreductase"/>
    <property type="match status" value="1"/>
</dbReference>
<dbReference type="PANTHER" id="PTHR30619:SF1">
    <property type="entry name" value="RECOMBINATION PROTEIN 2"/>
    <property type="match status" value="1"/>
</dbReference>
<organism evidence="1 2">
    <name type="scientific">Pantoea endophytica</name>
    <dbReference type="NCBI Taxonomy" id="92488"/>
    <lineage>
        <taxon>Bacteria</taxon>
        <taxon>Pseudomonadati</taxon>
        <taxon>Pseudomonadota</taxon>
        <taxon>Gammaproteobacteria</taxon>
        <taxon>Enterobacterales</taxon>
        <taxon>Erwiniaceae</taxon>
        <taxon>Pantoea</taxon>
    </lineage>
</organism>
<accession>A0ABX4STU9</accession>
<dbReference type="InterPro" id="IPR036866">
    <property type="entry name" value="RibonucZ/Hydroxyglut_hydro"/>
</dbReference>
<proteinExistence type="predicted"/>
<dbReference type="EMBL" id="PJRT01000005">
    <property type="protein sequence ID" value="PLR25845.1"/>
    <property type="molecule type" value="Genomic_DNA"/>
</dbReference>
<dbReference type="Proteomes" id="UP000234296">
    <property type="component" value="Unassembled WGS sequence"/>
</dbReference>
<gene>
    <name evidence="1" type="ORF">PZBJ_03320</name>
</gene>
<name>A0ABX4STU9_9GAMM</name>
<dbReference type="InterPro" id="IPR052159">
    <property type="entry name" value="Competence_DNA_uptake"/>
</dbReference>
<dbReference type="PANTHER" id="PTHR30619">
    <property type="entry name" value="DNA INTERNALIZATION/COMPETENCE PROTEIN COMEC/REC2"/>
    <property type="match status" value="1"/>
</dbReference>
<evidence type="ECO:0000313" key="2">
    <source>
        <dbReference type="Proteomes" id="UP000234296"/>
    </source>
</evidence>
<sequence length="346" mass="40018">MIRFIVLIISWMTNMKITIFKAGKGDSLLVEWNNNKMLVDSGTPSTINKKKNHNFPSTECLDFCIFTHIDYDHIGGFLKIISKSEVNPFKKEMVIYGNCFQNISIDNDEFVGFKHGVLLQDELIRLGLDSNRMISGNFFELNGALLTVLSPERQHLDLLLEKWDGHIKSNESFKIENEYVSVNDKEFYVELVNESLTPMLDLENDIINVTSIAFLFEHERKRVMFLADSHPKIVYDNVKKLLDCRGEKFLDVDLIKLSHHGSRYNTSNELLSVLKCNRFIISTDGSEPYNHPHHQTLSMLIASAIDQGFEDLYLYFNYERASDFIILNEDNLNIKIYKIVCVEVIL</sequence>